<name>T1FGN4_HELRO</name>
<sequence>MANQEKCLKCSTNKRKDMKEKDKRIKCYQCDITIPTVCANLPDEICDILETNNNLRWFCDKCSSLGPSLKKLTDSVESYKNAVTTKFNELNELNREIKSAIENINSSVSASEENSINLTFYVVN</sequence>
<dbReference type="EMBL" id="AMQM01007484">
    <property type="status" value="NOT_ANNOTATED_CDS"/>
    <property type="molecule type" value="Genomic_DNA"/>
</dbReference>
<keyword evidence="4" id="KW-1185">Reference proteome</keyword>
<keyword evidence="1" id="KW-0175">Coiled coil</keyword>
<reference evidence="3" key="3">
    <citation type="submission" date="2015-06" db="UniProtKB">
        <authorList>
            <consortium name="EnsemblMetazoa"/>
        </authorList>
    </citation>
    <scope>IDENTIFICATION</scope>
</reference>
<dbReference type="Proteomes" id="UP000015101">
    <property type="component" value="Unassembled WGS sequence"/>
</dbReference>
<dbReference type="GeneID" id="20207983"/>
<organism evidence="3 4">
    <name type="scientific">Helobdella robusta</name>
    <name type="common">Californian leech</name>
    <dbReference type="NCBI Taxonomy" id="6412"/>
    <lineage>
        <taxon>Eukaryota</taxon>
        <taxon>Metazoa</taxon>
        <taxon>Spiralia</taxon>
        <taxon>Lophotrochozoa</taxon>
        <taxon>Annelida</taxon>
        <taxon>Clitellata</taxon>
        <taxon>Hirudinea</taxon>
        <taxon>Rhynchobdellida</taxon>
        <taxon>Glossiphoniidae</taxon>
        <taxon>Helobdella</taxon>
    </lineage>
</organism>
<gene>
    <name evidence="3" type="primary">20207983</name>
    <name evidence="2" type="ORF">HELRODRAFT_181140</name>
</gene>
<dbReference type="CTD" id="20207983"/>
<dbReference type="EMBL" id="KB097628">
    <property type="protein sequence ID" value="ESN93213.1"/>
    <property type="molecule type" value="Genomic_DNA"/>
</dbReference>
<evidence type="ECO:0000313" key="3">
    <source>
        <dbReference type="EnsemblMetazoa" id="HelroP181140"/>
    </source>
</evidence>
<dbReference type="Gene3D" id="3.30.40.10">
    <property type="entry name" value="Zinc/RING finger domain, C3HC4 (zinc finger)"/>
    <property type="match status" value="1"/>
</dbReference>
<reference evidence="4" key="1">
    <citation type="submission" date="2012-12" db="EMBL/GenBank/DDBJ databases">
        <authorList>
            <person name="Hellsten U."/>
            <person name="Grimwood J."/>
            <person name="Chapman J.A."/>
            <person name="Shapiro H."/>
            <person name="Aerts A."/>
            <person name="Otillar R.P."/>
            <person name="Terry A.Y."/>
            <person name="Boore J.L."/>
            <person name="Simakov O."/>
            <person name="Marletaz F."/>
            <person name="Cho S.-J."/>
            <person name="Edsinger-Gonzales E."/>
            <person name="Havlak P."/>
            <person name="Kuo D.-H."/>
            <person name="Larsson T."/>
            <person name="Lv J."/>
            <person name="Arendt D."/>
            <person name="Savage R."/>
            <person name="Osoegawa K."/>
            <person name="de Jong P."/>
            <person name="Lindberg D.R."/>
            <person name="Seaver E.C."/>
            <person name="Weisblat D.A."/>
            <person name="Putnam N.H."/>
            <person name="Grigoriev I.V."/>
            <person name="Rokhsar D.S."/>
        </authorList>
    </citation>
    <scope>NUCLEOTIDE SEQUENCE</scope>
</reference>
<dbReference type="InterPro" id="IPR013083">
    <property type="entry name" value="Znf_RING/FYVE/PHD"/>
</dbReference>
<dbReference type="OrthoDB" id="6761697at2759"/>
<accession>T1FGN4</accession>
<dbReference type="PANTHER" id="PTHR37445">
    <property type="entry name" value="PROTEIN CBG24663"/>
    <property type="match status" value="1"/>
</dbReference>
<dbReference type="EnsemblMetazoa" id="HelroT181140">
    <property type="protein sequence ID" value="HelroP181140"/>
    <property type="gene ID" value="HelroG181140"/>
</dbReference>
<evidence type="ECO:0000313" key="4">
    <source>
        <dbReference type="Proteomes" id="UP000015101"/>
    </source>
</evidence>
<dbReference type="HOGENOM" id="CLU_2006389_0_0_1"/>
<dbReference type="RefSeq" id="XP_009028667.1">
    <property type="nucleotide sequence ID" value="XM_009030419.1"/>
</dbReference>
<proteinExistence type="predicted"/>
<protein>
    <recommendedName>
        <fullName evidence="5">PHD-type domain-containing protein</fullName>
    </recommendedName>
</protein>
<dbReference type="KEGG" id="hro:HELRODRAFT_181140"/>
<dbReference type="AlphaFoldDB" id="T1FGN4"/>
<evidence type="ECO:0000256" key="1">
    <source>
        <dbReference type="SAM" id="Coils"/>
    </source>
</evidence>
<evidence type="ECO:0000313" key="2">
    <source>
        <dbReference type="EMBL" id="ESN93213.1"/>
    </source>
</evidence>
<evidence type="ECO:0008006" key="5">
    <source>
        <dbReference type="Google" id="ProtNLM"/>
    </source>
</evidence>
<reference evidence="2 4" key="2">
    <citation type="journal article" date="2013" name="Nature">
        <title>Insights into bilaterian evolution from three spiralian genomes.</title>
        <authorList>
            <person name="Simakov O."/>
            <person name="Marletaz F."/>
            <person name="Cho S.J."/>
            <person name="Edsinger-Gonzales E."/>
            <person name="Havlak P."/>
            <person name="Hellsten U."/>
            <person name="Kuo D.H."/>
            <person name="Larsson T."/>
            <person name="Lv J."/>
            <person name="Arendt D."/>
            <person name="Savage R."/>
            <person name="Osoegawa K."/>
            <person name="de Jong P."/>
            <person name="Grimwood J."/>
            <person name="Chapman J.A."/>
            <person name="Shapiro H."/>
            <person name="Aerts A."/>
            <person name="Otillar R.P."/>
            <person name="Terry A.Y."/>
            <person name="Boore J.L."/>
            <person name="Grigoriev I.V."/>
            <person name="Lindberg D.R."/>
            <person name="Seaver E.C."/>
            <person name="Weisblat D.A."/>
            <person name="Putnam N.H."/>
            <person name="Rokhsar D.S."/>
        </authorList>
    </citation>
    <scope>NUCLEOTIDE SEQUENCE</scope>
</reference>
<dbReference type="InParanoid" id="T1FGN4"/>
<dbReference type="PANTHER" id="PTHR37445:SF3">
    <property type="entry name" value="ZINC FINGER PHD-TYPE DOMAIN-CONTAINING PROTEIN"/>
    <property type="match status" value="1"/>
</dbReference>
<feature type="coiled-coil region" evidence="1">
    <location>
        <begin position="76"/>
        <end position="110"/>
    </location>
</feature>